<dbReference type="OrthoDB" id="8421706at2"/>
<dbReference type="AlphaFoldDB" id="N0B7W9"/>
<keyword evidence="2" id="KW-1185">Reference proteome</keyword>
<dbReference type="Proteomes" id="UP000005952">
    <property type="component" value="Chromosome"/>
</dbReference>
<dbReference type="KEGG" id="hdt:HYPDE_40303"/>
<dbReference type="EMBL" id="CP005587">
    <property type="protein sequence ID" value="AGK59729.1"/>
    <property type="molecule type" value="Genomic_DNA"/>
</dbReference>
<sequence>MKVPESSVIPIACTLGTGAYQERLVWIAELNRAALQSVRREGARLVLTYDPRAGARIREMVRREQECCAFLALELNEREKSLTLAITAPEAAHDALDALFNPFLTGSKSSGGCGCTTVTAQ</sequence>
<dbReference type="STRING" id="670307.HYPDE_40303"/>
<evidence type="ECO:0000313" key="2">
    <source>
        <dbReference type="Proteomes" id="UP000005952"/>
    </source>
</evidence>
<dbReference type="HOGENOM" id="CLU_159304_0_0_5"/>
<proteinExistence type="predicted"/>
<dbReference type="RefSeq" id="WP_015599744.1">
    <property type="nucleotide sequence ID" value="NC_021172.1"/>
</dbReference>
<protein>
    <submittedName>
        <fullName evidence="1">Uncharacterized protein</fullName>
    </submittedName>
</protein>
<name>N0B7W9_9HYPH</name>
<evidence type="ECO:0000313" key="1">
    <source>
        <dbReference type="EMBL" id="AGK59729.1"/>
    </source>
</evidence>
<organism evidence="1 2">
    <name type="scientific">Hyphomicrobium denitrificans 1NES1</name>
    <dbReference type="NCBI Taxonomy" id="670307"/>
    <lineage>
        <taxon>Bacteria</taxon>
        <taxon>Pseudomonadati</taxon>
        <taxon>Pseudomonadota</taxon>
        <taxon>Alphaproteobacteria</taxon>
        <taxon>Hyphomicrobiales</taxon>
        <taxon>Hyphomicrobiaceae</taxon>
        <taxon>Hyphomicrobium</taxon>
    </lineage>
</organism>
<gene>
    <name evidence="1" type="ORF">HYPDE_40303</name>
</gene>
<reference evidence="1 2" key="1">
    <citation type="journal article" date="2013" name="Genome Announc.">
        <title>Genome sequences for three denitrifying bacterial strains isolated from a uranium- and nitrate-contaminated subsurface environment.</title>
        <authorList>
            <person name="Venkatramanan R."/>
            <person name="Prakash O."/>
            <person name="Woyke T."/>
            <person name="Chain P."/>
            <person name="Goodwin L.A."/>
            <person name="Watson D."/>
            <person name="Brooks S."/>
            <person name="Kostka J.E."/>
            <person name="Green S.J."/>
        </authorList>
    </citation>
    <scope>NUCLEOTIDE SEQUENCE [LARGE SCALE GENOMIC DNA]</scope>
    <source>
        <strain evidence="1 2">1NES1</strain>
    </source>
</reference>
<accession>N0B7W9</accession>
<dbReference type="eggNOG" id="ENOG5033TUD">
    <property type="taxonomic scope" value="Bacteria"/>
</dbReference>